<dbReference type="VEuPathDB" id="FungiDB:TRICI_005715"/>
<proteinExistence type="predicted"/>
<evidence type="ECO:0000313" key="2">
    <source>
        <dbReference type="EMBL" id="KAA8903357.1"/>
    </source>
</evidence>
<keyword evidence="3" id="KW-1185">Reference proteome</keyword>
<comment type="caution">
    <text evidence="2">The sequence shown here is derived from an EMBL/GenBank/DDBJ whole genome shotgun (WGS) entry which is preliminary data.</text>
</comment>
<dbReference type="EMBL" id="SWFS01000442">
    <property type="protein sequence ID" value="KAA8903357.1"/>
    <property type="molecule type" value="Genomic_DNA"/>
</dbReference>
<gene>
    <name evidence="2" type="ORF">TRICI_005715</name>
</gene>
<keyword evidence="1" id="KW-0732">Signal</keyword>
<sequence length="160" mass="17843">MKISSLVVLTAVCLGFSSADAPPDYEFDLQIESDHGEFDGQWVVAKEVEGKMVGVVSPVKGEPFYGGSDPAHYIAFDQTVEGGYSYYSTLEDFKQSNDLVFLSNVLQISTEKHITYSGDRVFFEGVEDFAWSFCDDKILYVDQNEQCTNKATAILHIVPR</sequence>
<dbReference type="Proteomes" id="UP000761534">
    <property type="component" value="Unassembled WGS sequence"/>
</dbReference>
<evidence type="ECO:0008006" key="4">
    <source>
        <dbReference type="Google" id="ProtNLM"/>
    </source>
</evidence>
<protein>
    <recommendedName>
        <fullName evidence="4">Lipocalin-like domain-containing protein</fullName>
    </recommendedName>
</protein>
<organism evidence="2 3">
    <name type="scientific">Trichomonascus ciferrii</name>
    <dbReference type="NCBI Taxonomy" id="44093"/>
    <lineage>
        <taxon>Eukaryota</taxon>
        <taxon>Fungi</taxon>
        <taxon>Dikarya</taxon>
        <taxon>Ascomycota</taxon>
        <taxon>Saccharomycotina</taxon>
        <taxon>Dipodascomycetes</taxon>
        <taxon>Dipodascales</taxon>
        <taxon>Trichomonascaceae</taxon>
        <taxon>Trichomonascus</taxon>
        <taxon>Trichomonascus ciferrii complex</taxon>
    </lineage>
</organism>
<feature type="signal peptide" evidence="1">
    <location>
        <begin position="1"/>
        <end position="19"/>
    </location>
</feature>
<dbReference type="AlphaFoldDB" id="A0A642UQ91"/>
<evidence type="ECO:0000256" key="1">
    <source>
        <dbReference type="SAM" id="SignalP"/>
    </source>
</evidence>
<reference evidence="2" key="1">
    <citation type="journal article" date="2019" name="G3 (Bethesda)">
        <title>Genome Assemblies of Two Rare Opportunistic Yeast Pathogens: Diutina rugosa (syn. Candida rugosa) and Trichomonascus ciferrii (syn. Candida ciferrii).</title>
        <authorList>
            <person name="Mixao V."/>
            <person name="Saus E."/>
            <person name="Hansen A.P."/>
            <person name="Lass-Florl C."/>
            <person name="Gabaldon T."/>
        </authorList>
    </citation>
    <scope>NUCLEOTIDE SEQUENCE</scope>
    <source>
        <strain evidence="2">CBS 4856</strain>
    </source>
</reference>
<accession>A0A642UQ91</accession>
<evidence type="ECO:0000313" key="3">
    <source>
        <dbReference type="Proteomes" id="UP000761534"/>
    </source>
</evidence>
<feature type="chain" id="PRO_5024906288" description="Lipocalin-like domain-containing protein" evidence="1">
    <location>
        <begin position="20"/>
        <end position="160"/>
    </location>
</feature>
<name>A0A642UQ91_9ASCO</name>